<dbReference type="Gene3D" id="2.40.170.20">
    <property type="entry name" value="TonB-dependent receptor, beta-barrel domain"/>
    <property type="match status" value="1"/>
</dbReference>
<dbReference type="NCBIfam" id="TIGR01785">
    <property type="entry name" value="TonB-hemin"/>
    <property type="match status" value="1"/>
</dbReference>
<dbReference type="PANTHER" id="PTHR30069">
    <property type="entry name" value="TONB-DEPENDENT OUTER MEMBRANE RECEPTOR"/>
    <property type="match status" value="1"/>
</dbReference>
<dbReference type="InterPro" id="IPR039426">
    <property type="entry name" value="TonB-dep_rcpt-like"/>
</dbReference>
<feature type="signal peptide" evidence="14">
    <location>
        <begin position="1"/>
        <end position="27"/>
    </location>
</feature>
<evidence type="ECO:0000256" key="5">
    <source>
        <dbReference type="ARBA" id="ARBA00022692"/>
    </source>
</evidence>
<feature type="domain" description="TonB-dependent receptor plug" evidence="16">
    <location>
        <begin position="61"/>
        <end position="164"/>
    </location>
</feature>
<evidence type="ECO:0000259" key="15">
    <source>
        <dbReference type="Pfam" id="PF00593"/>
    </source>
</evidence>
<keyword evidence="3 11" id="KW-0813">Transport</keyword>
<evidence type="ECO:0000256" key="9">
    <source>
        <dbReference type="ARBA" id="ARBA00023170"/>
    </source>
</evidence>
<protein>
    <submittedName>
        <fullName evidence="17">TonB-dependent hemoglobin/transferrin/lactoferrin family receptor</fullName>
    </submittedName>
</protein>
<proteinExistence type="inferred from homology"/>
<evidence type="ECO:0000256" key="6">
    <source>
        <dbReference type="ARBA" id="ARBA00022729"/>
    </source>
</evidence>
<name>A0ABY8TAL5_9HYPH</name>
<evidence type="ECO:0000256" key="12">
    <source>
        <dbReference type="RuleBase" id="RU003357"/>
    </source>
</evidence>
<keyword evidence="5 11" id="KW-0812">Transmembrane</keyword>
<evidence type="ECO:0000256" key="8">
    <source>
        <dbReference type="ARBA" id="ARBA00023136"/>
    </source>
</evidence>
<evidence type="ECO:0000256" key="14">
    <source>
        <dbReference type="SAM" id="SignalP"/>
    </source>
</evidence>
<keyword evidence="10 11" id="KW-0998">Cell outer membrane</keyword>
<keyword evidence="4 11" id="KW-1134">Transmembrane beta strand</keyword>
<dbReference type="PANTHER" id="PTHR30069:SF29">
    <property type="entry name" value="HEMOGLOBIN AND HEMOGLOBIN-HAPTOGLOBIN-BINDING PROTEIN 1-RELATED"/>
    <property type="match status" value="1"/>
</dbReference>
<dbReference type="CDD" id="cd01347">
    <property type="entry name" value="ligand_gated_channel"/>
    <property type="match status" value="1"/>
</dbReference>
<evidence type="ECO:0000256" key="4">
    <source>
        <dbReference type="ARBA" id="ARBA00022452"/>
    </source>
</evidence>
<evidence type="ECO:0000256" key="11">
    <source>
        <dbReference type="PROSITE-ProRule" id="PRU01360"/>
    </source>
</evidence>
<evidence type="ECO:0000256" key="1">
    <source>
        <dbReference type="ARBA" id="ARBA00004571"/>
    </source>
</evidence>
<dbReference type="RefSeq" id="WP_003534425.1">
    <property type="nucleotide sequence ID" value="NZ_CP120365.1"/>
</dbReference>
<evidence type="ECO:0000256" key="7">
    <source>
        <dbReference type="ARBA" id="ARBA00023077"/>
    </source>
</evidence>
<dbReference type="Proteomes" id="UP001233264">
    <property type="component" value="Chromosome"/>
</dbReference>
<evidence type="ECO:0000259" key="16">
    <source>
        <dbReference type="Pfam" id="PF07715"/>
    </source>
</evidence>
<comment type="similarity">
    <text evidence="2 11 12">Belongs to the TonB-dependent receptor family.</text>
</comment>
<feature type="chain" id="PRO_5047273967" evidence="14">
    <location>
        <begin position="28"/>
        <end position="735"/>
    </location>
</feature>
<dbReference type="InterPro" id="IPR037066">
    <property type="entry name" value="Plug_dom_sf"/>
</dbReference>
<keyword evidence="9 17" id="KW-0675">Receptor</keyword>
<dbReference type="Gene3D" id="2.170.130.10">
    <property type="entry name" value="TonB-dependent receptor, plug domain"/>
    <property type="match status" value="1"/>
</dbReference>
<keyword evidence="18" id="KW-1185">Reference proteome</keyword>
<keyword evidence="7 12" id="KW-0798">TonB box</keyword>
<dbReference type="InterPro" id="IPR010949">
    <property type="entry name" value="TonB_Hb/transfer/lactofer_rcpt"/>
</dbReference>
<feature type="region of interest" description="Disordered" evidence="13">
    <location>
        <begin position="219"/>
        <end position="240"/>
    </location>
</feature>
<dbReference type="NCBIfam" id="TIGR01786">
    <property type="entry name" value="TonB-hemlactrns"/>
    <property type="match status" value="1"/>
</dbReference>
<evidence type="ECO:0000256" key="13">
    <source>
        <dbReference type="SAM" id="MobiDB-lite"/>
    </source>
</evidence>
<evidence type="ECO:0000256" key="3">
    <source>
        <dbReference type="ARBA" id="ARBA00022448"/>
    </source>
</evidence>
<dbReference type="InterPro" id="IPR011276">
    <property type="entry name" value="TonB_haem/Hb_rcpt"/>
</dbReference>
<reference evidence="17 18" key="1">
    <citation type="submission" date="2023-03" db="EMBL/GenBank/DDBJ databases">
        <authorList>
            <person name="Menendez E."/>
            <person name="Kaur S."/>
            <person name="Flores-Felix J.D."/>
            <person name="diCenzo G.C."/>
            <person name="Peix A."/>
            <person name="Velazquez E."/>
        </authorList>
    </citation>
    <scope>NUCLEOTIDE SEQUENCE [LARGE SCALE GENOMIC DNA]</scope>
    <source>
        <strain evidence="17 18">CCBAU 71714</strain>
    </source>
</reference>
<keyword evidence="8 11" id="KW-0472">Membrane</keyword>
<dbReference type="Pfam" id="PF07715">
    <property type="entry name" value="Plug"/>
    <property type="match status" value="1"/>
</dbReference>
<evidence type="ECO:0000313" key="18">
    <source>
        <dbReference type="Proteomes" id="UP001233264"/>
    </source>
</evidence>
<gene>
    <name evidence="17" type="ORF">PZL22_002720</name>
</gene>
<feature type="domain" description="TonB-dependent receptor-like beta-barrel" evidence="15">
    <location>
        <begin position="255"/>
        <end position="697"/>
    </location>
</feature>
<dbReference type="InterPro" id="IPR012910">
    <property type="entry name" value="Plug_dom"/>
</dbReference>
<keyword evidence="6 14" id="KW-0732">Signal</keyword>
<dbReference type="Pfam" id="PF00593">
    <property type="entry name" value="TonB_dep_Rec_b-barrel"/>
    <property type="match status" value="1"/>
</dbReference>
<organism evidence="17 18">
    <name type="scientific">Sinorhizobium kummerowiae</name>
    <dbReference type="NCBI Taxonomy" id="158892"/>
    <lineage>
        <taxon>Bacteria</taxon>
        <taxon>Pseudomonadati</taxon>
        <taxon>Pseudomonadota</taxon>
        <taxon>Alphaproteobacteria</taxon>
        <taxon>Hyphomicrobiales</taxon>
        <taxon>Rhizobiaceae</taxon>
        <taxon>Sinorhizobium/Ensifer group</taxon>
        <taxon>Sinorhizobium</taxon>
    </lineage>
</organism>
<dbReference type="EMBL" id="CP120365">
    <property type="protein sequence ID" value="WHS94971.1"/>
    <property type="molecule type" value="Genomic_DNA"/>
</dbReference>
<dbReference type="SUPFAM" id="SSF56935">
    <property type="entry name" value="Porins"/>
    <property type="match status" value="1"/>
</dbReference>
<evidence type="ECO:0000313" key="17">
    <source>
        <dbReference type="EMBL" id="WHS94971.1"/>
    </source>
</evidence>
<dbReference type="InterPro" id="IPR036942">
    <property type="entry name" value="Beta-barrel_TonB_sf"/>
</dbReference>
<sequence>MLNRHHRLALLACTAFVTLAGTTFSHAQSTEAPAAAAEKQGRVTVLKKLSVKGGQKQGVADTPLAEQVTEKELDNNQITSFEDLGRSLEPGVNFNRTSGSVNIRGLEGPRVLTTIDGIPIPFIDDGARDSDGGTDSFDFSALSTIDIVRGADSSRAGGGALGGAVVLNTLEPEDLIGEGKTWGGIFKFAYDGEDGSLGGSAAVAARYDNTAVLFQGGYKKGNEQESNGDVGGYSTTRTEADPADYDQNNLLFKGRQYTDSGHTFGFTAERFDRDKDIDFLSGQSLTGNYRPGDYDKLDNTRRERVSLDYEFEATDDNAWFDSAFATIYWQRLLRESGADAYRSTSVIGEYSRLNEAEEEDFGASGYVDKSFDTGSLQHKVTLGGEFAIGKLRQYSSGEDSCDTAPSPTCNFLHTNQSDSPDVDSRKVGIYLQDRISIGDGPFALTPALRLDWYDYSPENTAAYMRNPLYEGLPPGQSDLALSPKLLATYQAAEEVELFAQWAMAFRPPTAEELYLTYGAPGSYLNIGNPNLKPETSNGFEIGANLGDEELGGGLRVFYNRYRDFIDERRSTDPTGTYPRGITEAINRANVSIHGVEFSSHKVFANGIHVRTALAYAYGRDLDTDEVLGSVAPLKGVLNVGYATETWGADVILTASMDVSDKSTNNFKAPGYGIVDVTGWWEPEQMPGLRVNAGIYNVFDKTYWDAINTQHDSFIQPAKYYSEPGRTFKISLTQRF</sequence>
<accession>A0ABY8TAL5</accession>
<evidence type="ECO:0000256" key="2">
    <source>
        <dbReference type="ARBA" id="ARBA00009810"/>
    </source>
</evidence>
<comment type="subcellular location">
    <subcellularLocation>
        <location evidence="1 11">Cell outer membrane</location>
        <topology evidence="1 11">Multi-pass membrane protein</topology>
    </subcellularLocation>
</comment>
<dbReference type="PROSITE" id="PS52016">
    <property type="entry name" value="TONB_DEPENDENT_REC_3"/>
    <property type="match status" value="1"/>
</dbReference>
<dbReference type="InterPro" id="IPR000531">
    <property type="entry name" value="Beta-barrel_TonB"/>
</dbReference>
<evidence type="ECO:0000256" key="10">
    <source>
        <dbReference type="ARBA" id="ARBA00023237"/>
    </source>
</evidence>